<evidence type="ECO:0008006" key="4">
    <source>
        <dbReference type="Google" id="ProtNLM"/>
    </source>
</evidence>
<dbReference type="Pfam" id="PF13663">
    <property type="entry name" value="DUF4148"/>
    <property type="match status" value="1"/>
</dbReference>
<reference evidence="2 3" key="1">
    <citation type="submission" date="2015-12" db="EMBL/GenBank/DDBJ databases">
        <title>Complete genome sequence of a multi-drug resistant strain Acidovorax sp. 12322-1.</title>
        <authorList>
            <person name="Ming D."/>
            <person name="Wang M."/>
            <person name="Hu S."/>
            <person name="Zhou Y."/>
            <person name="Jiang T."/>
        </authorList>
    </citation>
    <scope>NUCLEOTIDE SEQUENCE [LARGE SCALE GENOMIC DNA]</scope>
    <source>
        <strain evidence="2 3">12322-1</strain>
    </source>
</reference>
<comment type="caution">
    <text evidence="2">The sequence shown here is derived from an EMBL/GenBank/DDBJ whole genome shotgun (WGS) entry which is preliminary data.</text>
</comment>
<accession>A0A0W7YVD3</accession>
<accession>A0A1V3TKF8</accession>
<dbReference type="AlphaFoldDB" id="A0A0W7YVD3"/>
<gene>
    <name evidence="2" type="ORF">AS359_00625</name>
</gene>
<evidence type="ECO:0000313" key="2">
    <source>
        <dbReference type="EMBL" id="KUF39100.1"/>
    </source>
</evidence>
<protein>
    <recommendedName>
        <fullName evidence="4">DUF4148 domain-containing protein</fullName>
    </recommendedName>
</protein>
<feature type="chain" id="PRO_5030019586" description="DUF4148 domain-containing protein" evidence="1">
    <location>
        <begin position="22"/>
        <end position="102"/>
    </location>
</feature>
<organism evidence="2 3">
    <name type="scientific">Comamonas kerstersii</name>
    <dbReference type="NCBI Taxonomy" id="225992"/>
    <lineage>
        <taxon>Bacteria</taxon>
        <taxon>Pseudomonadati</taxon>
        <taxon>Pseudomonadota</taxon>
        <taxon>Betaproteobacteria</taxon>
        <taxon>Burkholderiales</taxon>
        <taxon>Comamonadaceae</taxon>
        <taxon>Comamonas</taxon>
    </lineage>
</organism>
<sequence>MLTIRTIGVAIAFSAAATAFAGEQVQWRADELSTDSQLPRAQVIAEYQAARDAGRIMDGELSVPAPAVTTQPPVDRAKVLAEATAARDAGWHTMGDRYFDQF</sequence>
<evidence type="ECO:0000313" key="3">
    <source>
        <dbReference type="Proteomes" id="UP000053300"/>
    </source>
</evidence>
<dbReference type="RefSeq" id="WP_058880299.1">
    <property type="nucleotide sequence ID" value="NZ_CAUCIF010000026.1"/>
</dbReference>
<evidence type="ECO:0000256" key="1">
    <source>
        <dbReference type="SAM" id="SignalP"/>
    </source>
</evidence>
<feature type="signal peptide" evidence="1">
    <location>
        <begin position="1"/>
        <end position="21"/>
    </location>
</feature>
<dbReference type="EMBL" id="LPXH01000037">
    <property type="protein sequence ID" value="KUF39100.1"/>
    <property type="molecule type" value="Genomic_DNA"/>
</dbReference>
<keyword evidence="1" id="KW-0732">Signal</keyword>
<dbReference type="InterPro" id="IPR025421">
    <property type="entry name" value="DUF4148"/>
</dbReference>
<name>A0A0W7YVD3_9BURK</name>
<dbReference type="Proteomes" id="UP000053300">
    <property type="component" value="Unassembled WGS sequence"/>
</dbReference>
<keyword evidence="3" id="KW-1185">Reference proteome</keyword>
<proteinExistence type="predicted"/>